<gene>
    <name evidence="2" type="ORF">APZ42_009994</name>
</gene>
<reference evidence="2 3" key="1">
    <citation type="submission" date="2016-03" db="EMBL/GenBank/DDBJ databases">
        <title>EvidentialGene: Evidence-directed Construction of Genes on Genomes.</title>
        <authorList>
            <person name="Gilbert D.G."/>
            <person name="Choi J.-H."/>
            <person name="Mockaitis K."/>
            <person name="Colbourne J."/>
            <person name="Pfrender M."/>
        </authorList>
    </citation>
    <scope>NUCLEOTIDE SEQUENCE [LARGE SCALE GENOMIC DNA]</scope>
    <source>
        <strain evidence="2 3">Xinb3</strain>
        <tissue evidence="2">Complete organism</tissue>
    </source>
</reference>
<dbReference type="Proteomes" id="UP000076858">
    <property type="component" value="Unassembled WGS sequence"/>
</dbReference>
<feature type="region of interest" description="Disordered" evidence="1">
    <location>
        <begin position="1"/>
        <end position="24"/>
    </location>
</feature>
<keyword evidence="3" id="KW-1185">Reference proteome</keyword>
<organism evidence="2 3">
    <name type="scientific">Daphnia magna</name>
    <dbReference type="NCBI Taxonomy" id="35525"/>
    <lineage>
        <taxon>Eukaryota</taxon>
        <taxon>Metazoa</taxon>
        <taxon>Ecdysozoa</taxon>
        <taxon>Arthropoda</taxon>
        <taxon>Crustacea</taxon>
        <taxon>Branchiopoda</taxon>
        <taxon>Diplostraca</taxon>
        <taxon>Cladocera</taxon>
        <taxon>Anomopoda</taxon>
        <taxon>Daphniidae</taxon>
        <taxon>Daphnia</taxon>
    </lineage>
</organism>
<comment type="caution">
    <text evidence="2">The sequence shown here is derived from an EMBL/GenBank/DDBJ whole genome shotgun (WGS) entry which is preliminary data.</text>
</comment>
<feature type="non-terminal residue" evidence="2">
    <location>
        <position position="88"/>
    </location>
</feature>
<dbReference type="OrthoDB" id="10551468at2759"/>
<evidence type="ECO:0000313" key="2">
    <source>
        <dbReference type="EMBL" id="KZR95942.1"/>
    </source>
</evidence>
<name>A0A164DMN1_9CRUS</name>
<dbReference type="EMBL" id="LRGB01026657">
    <property type="protein sequence ID" value="KZR95942.1"/>
    <property type="molecule type" value="Genomic_DNA"/>
</dbReference>
<dbReference type="AlphaFoldDB" id="A0A164DMN1"/>
<sequence>TDFVDSEEDSRMFQPRFHSTQKSKRLKVEQSHLLSRETELSSASVTSKKLPSEVSDTDLFILTLPNEGEEEWEINQHIVAAMRAGKLS</sequence>
<protein>
    <submittedName>
        <fullName evidence="2">Uncharacterized protein</fullName>
    </submittedName>
</protein>
<evidence type="ECO:0000256" key="1">
    <source>
        <dbReference type="SAM" id="MobiDB-lite"/>
    </source>
</evidence>
<accession>A0A164DMN1</accession>
<evidence type="ECO:0000313" key="3">
    <source>
        <dbReference type="Proteomes" id="UP000076858"/>
    </source>
</evidence>
<feature type="non-terminal residue" evidence="2">
    <location>
        <position position="1"/>
    </location>
</feature>
<proteinExistence type="predicted"/>